<dbReference type="KEGG" id="hro:HELRODRAFT_141530"/>
<dbReference type="PROSITE" id="PS50021">
    <property type="entry name" value="CH"/>
    <property type="match status" value="1"/>
</dbReference>
<dbReference type="HOGENOM" id="CLU_025484_0_0_1"/>
<keyword evidence="2" id="KW-0963">Cytoplasm</keyword>
<feature type="domain" description="Calponin-homology (CH)" evidence="6">
    <location>
        <begin position="14"/>
        <end position="134"/>
    </location>
</feature>
<dbReference type="GO" id="GO:1904825">
    <property type="term" value="P:protein localization to microtubule plus-end"/>
    <property type="evidence" value="ECO:0000318"/>
    <property type="project" value="GO_Central"/>
</dbReference>
<dbReference type="OrthoDB" id="206130at2759"/>
<reference evidence="8 10" key="2">
    <citation type="journal article" date="2013" name="Nature">
        <title>Insights into bilaterian evolution from three spiralian genomes.</title>
        <authorList>
            <person name="Simakov O."/>
            <person name="Marletaz F."/>
            <person name="Cho S.J."/>
            <person name="Edsinger-Gonzales E."/>
            <person name="Havlak P."/>
            <person name="Hellsten U."/>
            <person name="Kuo D.H."/>
            <person name="Larsson T."/>
            <person name="Lv J."/>
            <person name="Arendt D."/>
            <person name="Savage R."/>
            <person name="Osoegawa K."/>
            <person name="de Jong P."/>
            <person name="Grimwood J."/>
            <person name="Chapman J.A."/>
            <person name="Shapiro H."/>
            <person name="Aerts A."/>
            <person name="Otillar R.P."/>
            <person name="Terry A.Y."/>
            <person name="Boore J.L."/>
            <person name="Grigoriev I.V."/>
            <person name="Lindberg D.R."/>
            <person name="Seaver E.C."/>
            <person name="Weisblat D.A."/>
            <person name="Putnam N.H."/>
            <person name="Rokhsar D.S."/>
        </authorList>
    </citation>
    <scope>NUCLEOTIDE SEQUENCE</scope>
</reference>
<keyword evidence="10" id="KW-1185">Reference proteome</keyword>
<dbReference type="InterPro" id="IPR003108">
    <property type="entry name" value="GAR_dom"/>
</dbReference>
<evidence type="ECO:0008006" key="11">
    <source>
        <dbReference type="Google" id="ProtNLM"/>
    </source>
</evidence>
<dbReference type="InterPro" id="IPR001715">
    <property type="entry name" value="CH_dom"/>
</dbReference>
<dbReference type="OMA" id="QCHPSQC"/>
<name>T1EJ35_HELRO</name>
<evidence type="ECO:0000313" key="8">
    <source>
        <dbReference type="EMBL" id="ESO03434.1"/>
    </source>
</evidence>
<proteinExistence type="inferred from homology"/>
<dbReference type="AlphaFoldDB" id="T1EJ35"/>
<dbReference type="Proteomes" id="UP000015101">
    <property type="component" value="Unassembled WGS sequence"/>
</dbReference>
<evidence type="ECO:0000256" key="1">
    <source>
        <dbReference type="ARBA" id="ARBA00004245"/>
    </source>
</evidence>
<dbReference type="CDD" id="cd21268">
    <property type="entry name" value="CH_GAS2L1_2"/>
    <property type="match status" value="1"/>
</dbReference>
<dbReference type="EMBL" id="KB096633">
    <property type="protein sequence ID" value="ESO03434.1"/>
    <property type="molecule type" value="Genomic_DNA"/>
</dbReference>
<dbReference type="EMBL" id="AMQM01004688">
    <property type="status" value="NOT_ANNOTATED_CDS"/>
    <property type="molecule type" value="Genomic_DNA"/>
</dbReference>
<dbReference type="Gene3D" id="1.10.418.10">
    <property type="entry name" value="Calponin-like domain"/>
    <property type="match status" value="1"/>
</dbReference>
<dbReference type="SUPFAM" id="SSF47576">
    <property type="entry name" value="Calponin-homology domain, CH-domain"/>
    <property type="match status" value="1"/>
</dbReference>
<evidence type="ECO:0000256" key="4">
    <source>
        <dbReference type="ARBA" id="ARBA00038441"/>
    </source>
</evidence>
<dbReference type="GO" id="GO:0051015">
    <property type="term" value="F:actin filament binding"/>
    <property type="evidence" value="ECO:0000318"/>
    <property type="project" value="GO_Central"/>
</dbReference>
<dbReference type="PROSITE" id="PS51460">
    <property type="entry name" value="GAR"/>
    <property type="match status" value="1"/>
</dbReference>
<organism evidence="9 10">
    <name type="scientific">Helobdella robusta</name>
    <name type="common">Californian leech</name>
    <dbReference type="NCBI Taxonomy" id="6412"/>
    <lineage>
        <taxon>Eukaryota</taxon>
        <taxon>Metazoa</taxon>
        <taxon>Spiralia</taxon>
        <taxon>Lophotrochozoa</taxon>
        <taxon>Annelida</taxon>
        <taxon>Clitellata</taxon>
        <taxon>Hirudinea</taxon>
        <taxon>Rhynchobdellida</taxon>
        <taxon>Glossiphoniidae</taxon>
        <taxon>Helobdella</taxon>
    </lineage>
</organism>
<dbReference type="SMART" id="SM00033">
    <property type="entry name" value="CH"/>
    <property type="match status" value="1"/>
</dbReference>
<dbReference type="EnsemblMetazoa" id="HelroT141530">
    <property type="protein sequence ID" value="HelroP141530"/>
    <property type="gene ID" value="HelroG141530"/>
</dbReference>
<dbReference type="Gene3D" id="3.30.920.20">
    <property type="entry name" value="Gas2-like domain"/>
    <property type="match status" value="1"/>
</dbReference>
<evidence type="ECO:0000256" key="5">
    <source>
        <dbReference type="SAM" id="MobiDB-lite"/>
    </source>
</evidence>
<evidence type="ECO:0000259" key="7">
    <source>
        <dbReference type="PROSITE" id="PS51460"/>
    </source>
</evidence>
<evidence type="ECO:0000256" key="3">
    <source>
        <dbReference type="ARBA" id="ARBA00023212"/>
    </source>
</evidence>
<dbReference type="GO" id="GO:0008017">
    <property type="term" value="F:microtubule binding"/>
    <property type="evidence" value="ECO:0007669"/>
    <property type="project" value="InterPro"/>
</dbReference>
<dbReference type="GO" id="GO:0031110">
    <property type="term" value="P:regulation of microtubule polymerization or depolymerization"/>
    <property type="evidence" value="ECO:0000318"/>
    <property type="project" value="GO_Central"/>
</dbReference>
<protein>
    <recommendedName>
        <fullName evidence="11">GAR domain-containing protein</fullName>
    </recommendedName>
</protein>
<dbReference type="EMBL" id="AMQM01004687">
    <property type="status" value="NOT_ANNOTATED_CDS"/>
    <property type="molecule type" value="Genomic_DNA"/>
</dbReference>
<evidence type="ECO:0000313" key="10">
    <source>
        <dbReference type="Proteomes" id="UP000015101"/>
    </source>
</evidence>
<dbReference type="GeneID" id="20196585"/>
<accession>T1EJ35</accession>
<dbReference type="Pfam" id="PF00307">
    <property type="entry name" value="CH"/>
    <property type="match status" value="1"/>
</dbReference>
<dbReference type="GO" id="GO:0005856">
    <property type="term" value="C:cytoskeleton"/>
    <property type="evidence" value="ECO:0007669"/>
    <property type="project" value="UniProtKB-SubCell"/>
</dbReference>
<dbReference type="GO" id="GO:0051764">
    <property type="term" value="P:actin crosslink formation"/>
    <property type="evidence" value="ECO:0000318"/>
    <property type="project" value="GO_Central"/>
</dbReference>
<feature type="domain" description="GAR" evidence="7">
    <location>
        <begin position="203"/>
        <end position="275"/>
    </location>
</feature>
<reference evidence="9" key="3">
    <citation type="submission" date="2015-06" db="UniProtKB">
        <authorList>
            <consortium name="EnsemblMetazoa"/>
        </authorList>
    </citation>
    <scope>IDENTIFICATION</scope>
</reference>
<sequence length="278" mass="31407">KSVKPFKTKDEYLYAMKEDLAEWFHDLYNLPVTVDNFFEHLDNGTLLCKHANTILKNTNTAAAAAATTTTTLTYRNSAQIGTFQARDNISTFIAWCRSFLGIPDTILFETEDLVSRKNERNVVLCLLEVGRRGSKFGVLAPQLVQLEKEIDDEIASMTRTNGHSNTPKLQRSGSAASSNNSVSKASKPAPPEKIIAKKPVIEVDMLSLDEMVRLILSRCRCEHQYPMIRLSEGRYTYGDNLTPIFMRVLRRHVMVRTGGGWDTLESFLDRHDPCRCNS</sequence>
<comment type="similarity">
    <text evidence="4">Belongs to the GAS2 family.</text>
</comment>
<feature type="compositionally biased region" description="Low complexity" evidence="5">
    <location>
        <begin position="172"/>
        <end position="187"/>
    </location>
</feature>
<dbReference type="STRING" id="6412.T1EJ35"/>
<evidence type="ECO:0000259" key="6">
    <source>
        <dbReference type="PROSITE" id="PS50021"/>
    </source>
</evidence>
<evidence type="ECO:0000256" key="2">
    <source>
        <dbReference type="ARBA" id="ARBA00022490"/>
    </source>
</evidence>
<keyword evidence="3" id="KW-0206">Cytoskeleton</keyword>
<comment type="subcellular location">
    <subcellularLocation>
        <location evidence="1">Cytoplasm</location>
        <location evidence="1">Cytoskeleton</location>
    </subcellularLocation>
</comment>
<dbReference type="Pfam" id="PF02187">
    <property type="entry name" value="GAS2"/>
    <property type="match status" value="1"/>
</dbReference>
<gene>
    <name evidence="9" type="primary">20196585</name>
    <name evidence="8" type="ORF">HELRODRAFT_141530</name>
</gene>
<dbReference type="CTD" id="20196585"/>
<dbReference type="SMART" id="SM00243">
    <property type="entry name" value="GAS2"/>
    <property type="match status" value="1"/>
</dbReference>
<dbReference type="GO" id="GO:0005737">
    <property type="term" value="C:cytoplasm"/>
    <property type="evidence" value="ECO:0000318"/>
    <property type="project" value="GO_Central"/>
</dbReference>
<dbReference type="RefSeq" id="XP_009018582.1">
    <property type="nucleotide sequence ID" value="XM_009020334.1"/>
</dbReference>
<feature type="compositionally biased region" description="Polar residues" evidence="5">
    <location>
        <begin position="158"/>
        <end position="171"/>
    </location>
</feature>
<evidence type="ECO:0000313" key="9">
    <source>
        <dbReference type="EnsemblMetazoa" id="HelroP141530"/>
    </source>
</evidence>
<dbReference type="InterPro" id="IPR036872">
    <property type="entry name" value="CH_dom_sf"/>
</dbReference>
<dbReference type="PANTHER" id="PTHR46756:SF18">
    <property type="entry name" value="GAS2-LIKE PROTEIN PICKLED EGGS"/>
    <property type="match status" value="1"/>
</dbReference>
<dbReference type="InParanoid" id="T1EJ35"/>
<reference evidence="10" key="1">
    <citation type="submission" date="2012-12" db="EMBL/GenBank/DDBJ databases">
        <authorList>
            <person name="Hellsten U."/>
            <person name="Grimwood J."/>
            <person name="Chapman J.A."/>
            <person name="Shapiro H."/>
            <person name="Aerts A."/>
            <person name="Otillar R.P."/>
            <person name="Terry A.Y."/>
            <person name="Boore J.L."/>
            <person name="Simakov O."/>
            <person name="Marletaz F."/>
            <person name="Cho S.-J."/>
            <person name="Edsinger-Gonzales E."/>
            <person name="Havlak P."/>
            <person name="Kuo D.-H."/>
            <person name="Larsson T."/>
            <person name="Lv J."/>
            <person name="Arendt D."/>
            <person name="Savage R."/>
            <person name="Osoegawa K."/>
            <person name="de Jong P."/>
            <person name="Lindberg D.R."/>
            <person name="Seaver E.C."/>
            <person name="Weisblat D.A."/>
            <person name="Putnam N.H."/>
            <person name="Grigoriev I.V."/>
            <person name="Rokhsar D.S."/>
        </authorList>
    </citation>
    <scope>NUCLEOTIDE SEQUENCE</scope>
</reference>
<dbReference type="InterPro" id="IPR036534">
    <property type="entry name" value="GAR_dom_sf"/>
</dbReference>
<dbReference type="eggNOG" id="KOG0516">
    <property type="taxonomic scope" value="Eukaryota"/>
</dbReference>
<dbReference type="PANTHER" id="PTHR46756">
    <property type="entry name" value="TRANSGELIN"/>
    <property type="match status" value="1"/>
</dbReference>
<dbReference type="GO" id="GO:0001578">
    <property type="term" value="P:microtubule bundle formation"/>
    <property type="evidence" value="ECO:0000318"/>
    <property type="project" value="GO_Central"/>
</dbReference>
<dbReference type="SUPFAM" id="SSF143575">
    <property type="entry name" value="GAS2 domain-like"/>
    <property type="match status" value="1"/>
</dbReference>
<feature type="region of interest" description="Disordered" evidence="5">
    <location>
        <begin position="158"/>
        <end position="189"/>
    </location>
</feature>